<evidence type="ECO:0000313" key="5">
    <source>
        <dbReference type="Proteomes" id="UP000284219"/>
    </source>
</evidence>
<dbReference type="Gene3D" id="1.10.260.40">
    <property type="entry name" value="lambda repressor-like DNA-binding domains"/>
    <property type="match status" value="1"/>
</dbReference>
<keyword evidence="5" id="KW-1185">Reference proteome</keyword>
<protein>
    <recommendedName>
        <fullName evidence="3">Cytoskeleton protein RodZ-like C-terminal domain-containing protein</fullName>
    </recommendedName>
</protein>
<dbReference type="OrthoDB" id="9797543at2"/>
<feature type="region of interest" description="Disordered" evidence="1">
    <location>
        <begin position="136"/>
        <end position="178"/>
    </location>
</feature>
<keyword evidence="2" id="KW-1133">Transmembrane helix</keyword>
<keyword evidence="2" id="KW-0812">Transmembrane</keyword>
<reference evidence="4 5" key="1">
    <citation type="submission" date="2016-08" db="EMBL/GenBank/DDBJ databases">
        <title>Novel Firmicute Genomes.</title>
        <authorList>
            <person name="Poppleton D.I."/>
            <person name="Gribaldo S."/>
        </authorList>
    </citation>
    <scope>NUCLEOTIDE SEQUENCE [LARGE SCALE GENOMIC DNA]</scope>
    <source>
        <strain evidence="4 5">RAOx-1</strain>
    </source>
</reference>
<keyword evidence="2" id="KW-0472">Membrane</keyword>
<dbReference type="GO" id="GO:0003677">
    <property type="term" value="F:DNA binding"/>
    <property type="evidence" value="ECO:0007669"/>
    <property type="project" value="InterPro"/>
</dbReference>
<dbReference type="EMBL" id="MCHY01000008">
    <property type="protein sequence ID" value="RKD24293.1"/>
    <property type="molecule type" value="Genomic_DNA"/>
</dbReference>
<dbReference type="InterPro" id="IPR025194">
    <property type="entry name" value="RodZ-like_C"/>
</dbReference>
<dbReference type="AlphaFoldDB" id="A0A419SJV1"/>
<evidence type="ECO:0000256" key="1">
    <source>
        <dbReference type="SAM" id="MobiDB-lite"/>
    </source>
</evidence>
<accession>A0A419SJV1</accession>
<sequence length="283" mass="31138">MGGEGMSELGNTLKDARLKKGLQLEDIQNITKIQKRYLEAIEEGNLEILPGHFYARAFVKSYAEAVGLDPDVVLEQIKDTPFAQPQMEEPKVPLRRMKQEKTLFQPSKWLSRVLLGLFAALIICVIVIGVGQLSKSQSDGESAQQPQGVVDDDQTEPNNPEQPSQEPEETPEPEASNKPVLSYLAREGNAYKYELTGVEQIELSMTASERCWFSLSKDGQNGEKVESVEMAAGSVKQWTMSGTSAAWLRIGAPQNVKIEVNGQALDTSIMGSSAQNISIILKQ</sequence>
<feature type="compositionally biased region" description="Low complexity" evidence="1">
    <location>
        <begin position="156"/>
        <end position="165"/>
    </location>
</feature>
<feature type="transmembrane region" description="Helical" evidence="2">
    <location>
        <begin position="109"/>
        <end position="130"/>
    </location>
</feature>
<dbReference type="PANTHER" id="PTHR34475:SF1">
    <property type="entry name" value="CYTOSKELETON PROTEIN RODZ"/>
    <property type="match status" value="1"/>
</dbReference>
<comment type="caution">
    <text evidence="4">The sequence shown here is derived from an EMBL/GenBank/DDBJ whole genome shotgun (WGS) entry which is preliminary data.</text>
</comment>
<dbReference type="Pfam" id="PF13413">
    <property type="entry name" value="HTH_25"/>
    <property type="match status" value="1"/>
</dbReference>
<gene>
    <name evidence="4" type="ORF">BEP19_07790</name>
</gene>
<feature type="compositionally biased region" description="Polar residues" evidence="1">
    <location>
        <begin position="136"/>
        <end position="147"/>
    </location>
</feature>
<evidence type="ECO:0000256" key="2">
    <source>
        <dbReference type="SAM" id="Phobius"/>
    </source>
</evidence>
<dbReference type="PANTHER" id="PTHR34475">
    <property type="match status" value="1"/>
</dbReference>
<proteinExistence type="predicted"/>
<evidence type="ECO:0000313" key="4">
    <source>
        <dbReference type="EMBL" id="RKD24293.1"/>
    </source>
</evidence>
<dbReference type="Proteomes" id="UP000284219">
    <property type="component" value="Unassembled WGS sequence"/>
</dbReference>
<dbReference type="InterPro" id="IPR010982">
    <property type="entry name" value="Lambda_DNA-bd_dom_sf"/>
</dbReference>
<name>A0A419SJV1_9BACL</name>
<organism evidence="4 5">
    <name type="scientific">Ammoniphilus oxalaticus</name>
    <dbReference type="NCBI Taxonomy" id="66863"/>
    <lineage>
        <taxon>Bacteria</taxon>
        <taxon>Bacillati</taxon>
        <taxon>Bacillota</taxon>
        <taxon>Bacilli</taxon>
        <taxon>Bacillales</taxon>
        <taxon>Paenibacillaceae</taxon>
        <taxon>Aneurinibacillus group</taxon>
        <taxon>Ammoniphilus</taxon>
    </lineage>
</organism>
<dbReference type="InterPro" id="IPR050400">
    <property type="entry name" value="Bact_Cytoskel_RodZ"/>
</dbReference>
<dbReference type="Pfam" id="PF13464">
    <property type="entry name" value="RodZ_C"/>
    <property type="match status" value="1"/>
</dbReference>
<evidence type="ECO:0000259" key="3">
    <source>
        <dbReference type="Pfam" id="PF13464"/>
    </source>
</evidence>
<feature type="domain" description="Cytoskeleton protein RodZ-like C-terminal" evidence="3">
    <location>
        <begin position="205"/>
        <end position="268"/>
    </location>
</feature>